<dbReference type="EMBL" id="CP012752">
    <property type="protein sequence ID" value="ALG11400.1"/>
    <property type="molecule type" value="Genomic_DNA"/>
</dbReference>
<keyword evidence="5" id="KW-1185">Reference proteome</keyword>
<dbReference type="CDD" id="cd00317">
    <property type="entry name" value="cyclophilin"/>
    <property type="match status" value="1"/>
</dbReference>
<comment type="function">
    <text evidence="1 2">PPIases accelerate the folding of proteins. It catalyzes the cis-trans isomerization of proline imidic peptide bonds in oligopeptides.</text>
</comment>
<dbReference type="EC" id="5.2.1.8" evidence="2"/>
<keyword evidence="2" id="KW-0697">Rotamase</keyword>
<dbReference type="AlphaFoldDB" id="A0A0N9HVN1"/>
<protein>
    <recommendedName>
        <fullName evidence="2">Peptidyl-prolyl cis-trans isomerase</fullName>
        <shortName evidence="2">PPIase</shortName>
        <ecNumber evidence="2">5.2.1.8</ecNumber>
    </recommendedName>
</protein>
<dbReference type="InterPro" id="IPR044666">
    <property type="entry name" value="Cyclophilin_A-like"/>
</dbReference>
<dbReference type="Pfam" id="PF00160">
    <property type="entry name" value="Pro_isomerase"/>
    <property type="match status" value="1"/>
</dbReference>
<accession>A0A0N9HVN1</accession>
<reference evidence="4 5" key="1">
    <citation type="submission" date="2015-07" db="EMBL/GenBank/DDBJ databases">
        <title>Genome sequencing of Kibdelosporangium phytohabitans.</title>
        <authorList>
            <person name="Qin S."/>
            <person name="Xing K."/>
        </authorList>
    </citation>
    <scope>NUCLEOTIDE SEQUENCE [LARGE SCALE GENOMIC DNA]</scope>
    <source>
        <strain evidence="4 5">KLBMP1111</strain>
    </source>
</reference>
<dbReference type="KEGG" id="kphy:AOZ06_35075"/>
<dbReference type="PANTHER" id="PTHR45625">
    <property type="entry name" value="PEPTIDYL-PROLYL CIS-TRANS ISOMERASE-RELATED"/>
    <property type="match status" value="1"/>
</dbReference>
<evidence type="ECO:0000256" key="2">
    <source>
        <dbReference type="RuleBase" id="RU363019"/>
    </source>
</evidence>
<dbReference type="PANTHER" id="PTHR45625:SF3">
    <property type="entry name" value="PEPTIDYL-PROLYL CIS-TRANS ISOMERASE B-RELATED"/>
    <property type="match status" value="1"/>
</dbReference>
<evidence type="ECO:0000313" key="5">
    <source>
        <dbReference type="Proteomes" id="UP000063699"/>
    </source>
</evidence>
<name>A0A0N9HVN1_9PSEU</name>
<feature type="domain" description="PPIase cyclophilin-type" evidence="3">
    <location>
        <begin position="70"/>
        <end position="222"/>
    </location>
</feature>
<feature type="signal peptide" evidence="2">
    <location>
        <begin position="1"/>
        <end position="25"/>
    </location>
</feature>
<dbReference type="InterPro" id="IPR002130">
    <property type="entry name" value="Cyclophilin-type_PPIase_dom"/>
</dbReference>
<dbReference type="InterPro" id="IPR029000">
    <property type="entry name" value="Cyclophilin-like_dom_sf"/>
</dbReference>
<evidence type="ECO:0000259" key="3">
    <source>
        <dbReference type="PROSITE" id="PS50072"/>
    </source>
</evidence>
<dbReference type="STRING" id="860235.AOZ06_35075"/>
<proteinExistence type="inferred from homology"/>
<keyword evidence="2 4" id="KW-0413">Isomerase</keyword>
<organism evidence="4 5">
    <name type="scientific">Kibdelosporangium phytohabitans</name>
    <dbReference type="NCBI Taxonomy" id="860235"/>
    <lineage>
        <taxon>Bacteria</taxon>
        <taxon>Bacillati</taxon>
        <taxon>Actinomycetota</taxon>
        <taxon>Actinomycetes</taxon>
        <taxon>Pseudonocardiales</taxon>
        <taxon>Pseudonocardiaceae</taxon>
        <taxon>Kibdelosporangium</taxon>
    </lineage>
</organism>
<comment type="catalytic activity">
    <reaction evidence="2">
        <text>[protein]-peptidylproline (omega=180) = [protein]-peptidylproline (omega=0)</text>
        <dbReference type="Rhea" id="RHEA:16237"/>
        <dbReference type="Rhea" id="RHEA-COMP:10747"/>
        <dbReference type="Rhea" id="RHEA-COMP:10748"/>
        <dbReference type="ChEBI" id="CHEBI:83833"/>
        <dbReference type="ChEBI" id="CHEBI:83834"/>
        <dbReference type="EC" id="5.2.1.8"/>
    </reaction>
</comment>
<dbReference type="GO" id="GO:0003755">
    <property type="term" value="F:peptidyl-prolyl cis-trans isomerase activity"/>
    <property type="evidence" value="ECO:0007669"/>
    <property type="project" value="UniProtKB-UniRule"/>
</dbReference>
<keyword evidence="2" id="KW-0732">Signal</keyword>
<comment type="similarity">
    <text evidence="2">Belongs to the cyclophilin-type PPIase family.</text>
</comment>
<gene>
    <name evidence="4" type="ORF">AOZ06_35075</name>
</gene>
<dbReference type="PRINTS" id="PR00153">
    <property type="entry name" value="CSAPPISMRASE"/>
</dbReference>
<sequence length="225" mass="24059">MKTRWVLTSVAALAASVLAAAPAQAAPTGQHRPIVRCEFTPTPENPSPKPVLRPLPFALTVGKQKVTFRTNYGPIVIELNRAGAAPCAAHNMISLVAQRFYDKSQCWRLTDNARLGVLQCGDLIKAEVGGPGYKFADEVTGKETYPRGTVAMGNQGPGTNGSEFFIVHSFANIAPNYSVFGKVVRGMDVLDRIVANGIVDTDPAVPGDGLPAKPVKIEKAVLSWY</sequence>
<dbReference type="RefSeq" id="WP_054293301.1">
    <property type="nucleotide sequence ID" value="NZ_CP012752.1"/>
</dbReference>
<dbReference type="OrthoDB" id="5507614at2"/>
<dbReference type="PROSITE" id="PS50072">
    <property type="entry name" value="CSA_PPIASE_2"/>
    <property type="match status" value="1"/>
</dbReference>
<feature type="chain" id="PRO_5006518121" description="Peptidyl-prolyl cis-trans isomerase" evidence="2">
    <location>
        <begin position="26"/>
        <end position="225"/>
    </location>
</feature>
<evidence type="ECO:0000256" key="1">
    <source>
        <dbReference type="ARBA" id="ARBA00002388"/>
    </source>
</evidence>
<dbReference type="Proteomes" id="UP000063699">
    <property type="component" value="Chromosome"/>
</dbReference>
<dbReference type="SUPFAM" id="SSF50891">
    <property type="entry name" value="Cyclophilin-like"/>
    <property type="match status" value="1"/>
</dbReference>
<dbReference type="Gene3D" id="2.40.100.10">
    <property type="entry name" value="Cyclophilin-like"/>
    <property type="match status" value="1"/>
</dbReference>
<evidence type="ECO:0000313" key="4">
    <source>
        <dbReference type="EMBL" id="ALG11400.1"/>
    </source>
</evidence>